<reference evidence="1" key="1">
    <citation type="submission" date="2018-02" db="EMBL/GenBank/DDBJ databases">
        <title>Rhizophora mucronata_Transcriptome.</title>
        <authorList>
            <person name="Meera S.P."/>
            <person name="Sreeshan A."/>
            <person name="Augustine A."/>
        </authorList>
    </citation>
    <scope>NUCLEOTIDE SEQUENCE</scope>
    <source>
        <tissue evidence="1">Leaf</tissue>
    </source>
</reference>
<dbReference type="EMBL" id="GGEC01076600">
    <property type="protein sequence ID" value="MBX57084.1"/>
    <property type="molecule type" value="Transcribed_RNA"/>
</dbReference>
<name>A0A2P2PQS2_RHIMU</name>
<evidence type="ECO:0000313" key="1">
    <source>
        <dbReference type="EMBL" id="MBX57084.1"/>
    </source>
</evidence>
<sequence>MILRFICRVNLKLLQNPKERSQESG</sequence>
<protein>
    <submittedName>
        <fullName evidence="1">Uncharacterized protein</fullName>
    </submittedName>
</protein>
<organism evidence="1">
    <name type="scientific">Rhizophora mucronata</name>
    <name type="common">Asiatic mangrove</name>
    <dbReference type="NCBI Taxonomy" id="61149"/>
    <lineage>
        <taxon>Eukaryota</taxon>
        <taxon>Viridiplantae</taxon>
        <taxon>Streptophyta</taxon>
        <taxon>Embryophyta</taxon>
        <taxon>Tracheophyta</taxon>
        <taxon>Spermatophyta</taxon>
        <taxon>Magnoliopsida</taxon>
        <taxon>eudicotyledons</taxon>
        <taxon>Gunneridae</taxon>
        <taxon>Pentapetalae</taxon>
        <taxon>rosids</taxon>
        <taxon>fabids</taxon>
        <taxon>Malpighiales</taxon>
        <taxon>Rhizophoraceae</taxon>
        <taxon>Rhizophora</taxon>
    </lineage>
</organism>
<dbReference type="AlphaFoldDB" id="A0A2P2PQS2"/>
<proteinExistence type="predicted"/>
<accession>A0A2P2PQS2</accession>